<dbReference type="SUPFAM" id="SSF53383">
    <property type="entry name" value="PLP-dependent transferases"/>
    <property type="match status" value="1"/>
</dbReference>
<dbReference type="GO" id="GO:0006520">
    <property type="term" value="P:amino acid metabolic process"/>
    <property type="evidence" value="ECO:0007669"/>
    <property type="project" value="TreeGrafter"/>
</dbReference>
<dbReference type="Proteomes" id="UP000076871">
    <property type="component" value="Unassembled WGS sequence"/>
</dbReference>
<keyword evidence="4" id="KW-0808">Transferase</keyword>
<feature type="region of interest" description="Disordered" evidence="2">
    <location>
        <begin position="463"/>
        <end position="483"/>
    </location>
</feature>
<dbReference type="STRING" id="1314785.A0A165D5V6"/>
<dbReference type="Pfam" id="PF00155">
    <property type="entry name" value="Aminotran_1_2"/>
    <property type="match status" value="1"/>
</dbReference>
<dbReference type="OrthoDB" id="7042322at2759"/>
<evidence type="ECO:0000259" key="3">
    <source>
        <dbReference type="Pfam" id="PF00155"/>
    </source>
</evidence>
<dbReference type="RefSeq" id="XP_040761946.1">
    <property type="nucleotide sequence ID" value="XM_040913884.1"/>
</dbReference>
<dbReference type="Gene3D" id="3.90.1150.10">
    <property type="entry name" value="Aspartate Aminotransferase, domain 1"/>
    <property type="match status" value="1"/>
</dbReference>
<dbReference type="PANTHER" id="PTHR43795:SF39">
    <property type="entry name" value="AMINOTRANSFERASE CLASS I_CLASSII DOMAIN-CONTAINING PROTEIN"/>
    <property type="match status" value="1"/>
</dbReference>
<feature type="domain" description="Aminotransferase class I/classII large" evidence="3">
    <location>
        <begin position="90"/>
        <end position="449"/>
    </location>
</feature>
<evidence type="ECO:0000313" key="5">
    <source>
        <dbReference type="Proteomes" id="UP000076871"/>
    </source>
</evidence>
<dbReference type="PRINTS" id="PR00753">
    <property type="entry name" value="ACCSYNTHASE"/>
</dbReference>
<organism evidence="4 5">
    <name type="scientific">Laetiporus sulphureus 93-53</name>
    <dbReference type="NCBI Taxonomy" id="1314785"/>
    <lineage>
        <taxon>Eukaryota</taxon>
        <taxon>Fungi</taxon>
        <taxon>Dikarya</taxon>
        <taxon>Basidiomycota</taxon>
        <taxon>Agaricomycotina</taxon>
        <taxon>Agaricomycetes</taxon>
        <taxon>Polyporales</taxon>
        <taxon>Laetiporus</taxon>
    </lineage>
</organism>
<dbReference type="EMBL" id="KV427638">
    <property type="protein sequence ID" value="KZT04206.1"/>
    <property type="molecule type" value="Genomic_DNA"/>
</dbReference>
<proteinExistence type="predicted"/>
<evidence type="ECO:0000256" key="2">
    <source>
        <dbReference type="SAM" id="MobiDB-lite"/>
    </source>
</evidence>
<sequence length="483" mass="53076">MAATVENKELTIASSSQASKEPQLSACGEAQAEKGELIDTFKLIMRDAYDAERNPEVATGVAENTLMQEELQQYFQCNLRLDFTYGDALSGSARLRTALSNLLNSYFSPFRPVSPEHIIIGAGVTSVISQVARVLVNPGDGVLIAAPYFQGFDYDLRLQNGIVPVGVPVPMSQMCTMEEVACLERALQSNKATANATRIKAVILCNPHNPLGWCYPPDVLEAYLRLCETHNLHLPSDEIYALSVFSSSDVPQPVPFTSILSFDPTALGVHPARVHVLYGMSKDFDANGFRAGALITQANARLVRSLALSAMYMAVGSPTDALWSALLNDATYLPAFLAANRTRLREAYEYTAAWLRFHGVPYIPSSAGHFLMADMRGVLTDLDRYGSILSITQVQSMEEREDALNAYFMKHKVIITPGTTYHLPKSEAGWFRITFAVRRDHVNVALRRIERAMGWKTWRGEGLTGPKATAGEESLNGRGSDQA</sequence>
<dbReference type="Gene3D" id="3.40.640.10">
    <property type="entry name" value="Type I PLP-dependent aspartate aminotransferase-like (Major domain)"/>
    <property type="match status" value="1"/>
</dbReference>
<dbReference type="GO" id="GO:0008483">
    <property type="term" value="F:transaminase activity"/>
    <property type="evidence" value="ECO:0007669"/>
    <property type="project" value="TreeGrafter"/>
</dbReference>
<gene>
    <name evidence="4" type="ORF">LAESUDRAFT_786109</name>
</gene>
<name>A0A165D5V6_9APHY</name>
<dbReference type="InterPro" id="IPR015421">
    <property type="entry name" value="PyrdxlP-dep_Trfase_major"/>
</dbReference>
<dbReference type="InterPro" id="IPR015422">
    <property type="entry name" value="PyrdxlP-dep_Trfase_small"/>
</dbReference>
<protein>
    <submittedName>
        <fullName evidence="4">PLP-dependent transferase</fullName>
    </submittedName>
</protein>
<dbReference type="InterPro" id="IPR015424">
    <property type="entry name" value="PyrdxlP-dep_Trfase"/>
</dbReference>
<dbReference type="InterPro" id="IPR050478">
    <property type="entry name" value="Ethylene_sulfur-biosynth"/>
</dbReference>
<accession>A0A165D5V6</accession>
<dbReference type="PANTHER" id="PTHR43795">
    <property type="entry name" value="BIFUNCTIONAL ASPARTATE AMINOTRANSFERASE AND GLUTAMATE/ASPARTATE-PREPHENATE AMINOTRANSFERASE-RELATED"/>
    <property type="match status" value="1"/>
</dbReference>
<dbReference type="GeneID" id="63830912"/>
<dbReference type="AlphaFoldDB" id="A0A165D5V6"/>
<dbReference type="InParanoid" id="A0A165D5V6"/>
<evidence type="ECO:0000313" key="4">
    <source>
        <dbReference type="EMBL" id="KZT04206.1"/>
    </source>
</evidence>
<dbReference type="GO" id="GO:0030170">
    <property type="term" value="F:pyridoxal phosphate binding"/>
    <property type="evidence" value="ECO:0007669"/>
    <property type="project" value="InterPro"/>
</dbReference>
<dbReference type="InterPro" id="IPR004839">
    <property type="entry name" value="Aminotransferase_I/II_large"/>
</dbReference>
<keyword evidence="1" id="KW-0663">Pyridoxal phosphate</keyword>
<dbReference type="CDD" id="cd00609">
    <property type="entry name" value="AAT_like"/>
    <property type="match status" value="1"/>
</dbReference>
<evidence type="ECO:0000256" key="1">
    <source>
        <dbReference type="ARBA" id="ARBA00022898"/>
    </source>
</evidence>
<reference evidence="4 5" key="1">
    <citation type="journal article" date="2016" name="Mol. Biol. Evol.">
        <title>Comparative Genomics of Early-Diverging Mushroom-Forming Fungi Provides Insights into the Origins of Lignocellulose Decay Capabilities.</title>
        <authorList>
            <person name="Nagy L.G."/>
            <person name="Riley R."/>
            <person name="Tritt A."/>
            <person name="Adam C."/>
            <person name="Daum C."/>
            <person name="Floudas D."/>
            <person name="Sun H."/>
            <person name="Yadav J.S."/>
            <person name="Pangilinan J."/>
            <person name="Larsson K.H."/>
            <person name="Matsuura K."/>
            <person name="Barry K."/>
            <person name="Labutti K."/>
            <person name="Kuo R."/>
            <person name="Ohm R.A."/>
            <person name="Bhattacharya S.S."/>
            <person name="Shirouzu T."/>
            <person name="Yoshinaga Y."/>
            <person name="Martin F.M."/>
            <person name="Grigoriev I.V."/>
            <person name="Hibbett D.S."/>
        </authorList>
    </citation>
    <scope>NUCLEOTIDE SEQUENCE [LARGE SCALE GENOMIC DNA]</scope>
    <source>
        <strain evidence="4 5">93-53</strain>
    </source>
</reference>
<keyword evidence="5" id="KW-1185">Reference proteome</keyword>